<name>A0A9Q0YJA9_HOLLE</name>
<dbReference type="AlphaFoldDB" id="A0A9Q0YJA9"/>
<organism evidence="1 2">
    <name type="scientific">Holothuria leucospilota</name>
    <name type="common">Black long sea cucumber</name>
    <name type="synonym">Mertensiothuria leucospilota</name>
    <dbReference type="NCBI Taxonomy" id="206669"/>
    <lineage>
        <taxon>Eukaryota</taxon>
        <taxon>Metazoa</taxon>
        <taxon>Echinodermata</taxon>
        <taxon>Eleutherozoa</taxon>
        <taxon>Echinozoa</taxon>
        <taxon>Holothuroidea</taxon>
        <taxon>Aspidochirotacea</taxon>
        <taxon>Aspidochirotida</taxon>
        <taxon>Holothuriidae</taxon>
        <taxon>Holothuria</taxon>
    </lineage>
</organism>
<accession>A0A9Q0YJA9</accession>
<evidence type="ECO:0000313" key="2">
    <source>
        <dbReference type="Proteomes" id="UP001152320"/>
    </source>
</evidence>
<gene>
    <name evidence="1" type="ORF">HOLleu_35687</name>
</gene>
<protein>
    <submittedName>
        <fullName evidence="1">Uncharacterized protein</fullName>
    </submittedName>
</protein>
<evidence type="ECO:0000313" key="1">
    <source>
        <dbReference type="EMBL" id="KAJ8023304.1"/>
    </source>
</evidence>
<dbReference type="Proteomes" id="UP001152320">
    <property type="component" value="Chromosome 19"/>
</dbReference>
<keyword evidence="2" id="KW-1185">Reference proteome</keyword>
<sequence>MFPNIDNNLGIKAVKEALARRDSSIPCNECSLEAVEICSSFNNSCFNGNNFFANPWHCHGT</sequence>
<reference evidence="1" key="1">
    <citation type="submission" date="2021-10" db="EMBL/GenBank/DDBJ databases">
        <title>Tropical sea cucumber genome reveals ecological adaptation and Cuvierian tubules defense mechanism.</title>
        <authorList>
            <person name="Chen T."/>
        </authorList>
    </citation>
    <scope>NUCLEOTIDE SEQUENCE</scope>
    <source>
        <strain evidence="1">Nanhai2018</strain>
        <tissue evidence="1">Muscle</tissue>
    </source>
</reference>
<dbReference type="EMBL" id="JAIZAY010000019">
    <property type="protein sequence ID" value="KAJ8023304.1"/>
    <property type="molecule type" value="Genomic_DNA"/>
</dbReference>
<comment type="caution">
    <text evidence="1">The sequence shown here is derived from an EMBL/GenBank/DDBJ whole genome shotgun (WGS) entry which is preliminary data.</text>
</comment>
<proteinExistence type="predicted"/>